<evidence type="ECO:0000256" key="1">
    <source>
        <dbReference type="SAM" id="Phobius"/>
    </source>
</evidence>
<sequence length="31" mass="3683">MTRLRPCHLLDLVCFVPFWLIFVSFCLLVLS</sequence>
<comment type="caution">
    <text evidence="2">The sequence shown here is derived from an EMBL/GenBank/DDBJ whole genome shotgun (WGS) entry which is preliminary data.</text>
</comment>
<keyword evidence="1" id="KW-0472">Membrane</keyword>
<proteinExistence type="predicted"/>
<dbReference type="AlphaFoldDB" id="A0A0B0MH34"/>
<reference evidence="3" key="1">
    <citation type="submission" date="2014-09" db="EMBL/GenBank/DDBJ databases">
        <authorList>
            <person name="Mudge J."/>
            <person name="Ramaraj T."/>
            <person name="Lindquist I.E."/>
            <person name="Bharti A.K."/>
            <person name="Sundararajan A."/>
            <person name="Cameron C.T."/>
            <person name="Woodward J.E."/>
            <person name="May G.D."/>
            <person name="Brubaker C."/>
            <person name="Broadhvest J."/>
            <person name="Wilkins T.A."/>
        </authorList>
    </citation>
    <scope>NUCLEOTIDE SEQUENCE</scope>
    <source>
        <strain evidence="3">cv. AKA8401</strain>
    </source>
</reference>
<keyword evidence="1" id="KW-0812">Transmembrane</keyword>
<accession>A0A0B0MH34</accession>
<evidence type="ECO:0000313" key="3">
    <source>
        <dbReference type="Proteomes" id="UP000032142"/>
    </source>
</evidence>
<protein>
    <submittedName>
        <fullName evidence="2">Uncharacterized protein</fullName>
    </submittedName>
</protein>
<keyword evidence="1" id="KW-1133">Transmembrane helix</keyword>
<organism evidence="2 3">
    <name type="scientific">Gossypium arboreum</name>
    <name type="common">Tree cotton</name>
    <name type="synonym">Gossypium nanking</name>
    <dbReference type="NCBI Taxonomy" id="29729"/>
    <lineage>
        <taxon>Eukaryota</taxon>
        <taxon>Viridiplantae</taxon>
        <taxon>Streptophyta</taxon>
        <taxon>Embryophyta</taxon>
        <taxon>Tracheophyta</taxon>
        <taxon>Spermatophyta</taxon>
        <taxon>Magnoliopsida</taxon>
        <taxon>eudicotyledons</taxon>
        <taxon>Gunneridae</taxon>
        <taxon>Pentapetalae</taxon>
        <taxon>rosids</taxon>
        <taxon>malvids</taxon>
        <taxon>Malvales</taxon>
        <taxon>Malvaceae</taxon>
        <taxon>Malvoideae</taxon>
        <taxon>Gossypium</taxon>
    </lineage>
</organism>
<keyword evidence="3" id="KW-1185">Reference proteome</keyword>
<gene>
    <name evidence="2" type="ORF">F383_37517</name>
</gene>
<dbReference type="Proteomes" id="UP000032142">
    <property type="component" value="Unassembled WGS sequence"/>
</dbReference>
<dbReference type="EMBL" id="JRRC01032319">
    <property type="protein sequence ID" value="KHF98210.1"/>
    <property type="molecule type" value="Genomic_DNA"/>
</dbReference>
<name>A0A0B0MH34_GOSAR</name>
<feature type="transmembrane region" description="Helical" evidence="1">
    <location>
        <begin position="12"/>
        <end position="30"/>
    </location>
</feature>
<evidence type="ECO:0000313" key="2">
    <source>
        <dbReference type="EMBL" id="KHF98210.1"/>
    </source>
</evidence>